<dbReference type="GO" id="GO:0003723">
    <property type="term" value="F:RNA binding"/>
    <property type="evidence" value="ECO:0007669"/>
    <property type="project" value="InterPro"/>
</dbReference>
<dbReference type="EMBL" id="OIVN01002446">
    <property type="protein sequence ID" value="SPD03754.1"/>
    <property type="molecule type" value="Genomic_DNA"/>
</dbReference>
<dbReference type="GO" id="GO:0034475">
    <property type="term" value="P:U4 snRNA 3'-end processing"/>
    <property type="evidence" value="ECO:0007669"/>
    <property type="project" value="TreeGrafter"/>
</dbReference>
<organism evidence="1">
    <name type="scientific">Fagus sylvatica</name>
    <name type="common">Beechnut</name>
    <dbReference type="NCBI Taxonomy" id="28930"/>
    <lineage>
        <taxon>Eukaryota</taxon>
        <taxon>Viridiplantae</taxon>
        <taxon>Streptophyta</taxon>
        <taxon>Embryophyta</taxon>
        <taxon>Tracheophyta</taxon>
        <taxon>Spermatophyta</taxon>
        <taxon>Magnoliopsida</taxon>
        <taxon>eudicotyledons</taxon>
        <taxon>Gunneridae</taxon>
        <taxon>Pentapetalae</taxon>
        <taxon>rosids</taxon>
        <taxon>fabids</taxon>
        <taxon>Fagales</taxon>
        <taxon>Fagaceae</taxon>
        <taxon>Fagus</taxon>
    </lineage>
</organism>
<dbReference type="GO" id="GO:0071038">
    <property type="term" value="P:TRAMP-dependent tRNA surveillance pathway"/>
    <property type="evidence" value="ECO:0007669"/>
    <property type="project" value="TreeGrafter"/>
</dbReference>
<dbReference type="InterPro" id="IPR026699">
    <property type="entry name" value="Exosome_RNA_bind1/RRP40/RRP4"/>
</dbReference>
<dbReference type="AlphaFoldDB" id="A0A2N9GWQ5"/>
<dbReference type="GO" id="GO:0071051">
    <property type="term" value="P:poly(A)-dependent snoRNA 3'-end processing"/>
    <property type="evidence" value="ECO:0007669"/>
    <property type="project" value="TreeGrafter"/>
</dbReference>
<gene>
    <name evidence="1" type="ORF">FSB_LOCUS31636</name>
</gene>
<accession>A0A2N9GWQ5</accession>
<protein>
    <recommendedName>
        <fullName evidence="2">Exosome complex component N-terminal domain-containing protein</fullName>
    </recommendedName>
</protein>
<dbReference type="PANTHER" id="PTHR21321:SF4">
    <property type="entry name" value="EXOSOME COMPLEX COMPONENT RRP4"/>
    <property type="match status" value="1"/>
</dbReference>
<name>A0A2N9GWQ5_FAGSY</name>
<dbReference type="PANTHER" id="PTHR21321">
    <property type="entry name" value="PNAS-3 RELATED"/>
    <property type="match status" value="1"/>
</dbReference>
<dbReference type="GO" id="GO:0000467">
    <property type="term" value="P:exonucleolytic trimming to generate mature 3'-end of 5.8S rRNA from tricistronic rRNA transcript (SSU-rRNA, 5.8S rRNA, LSU-rRNA)"/>
    <property type="evidence" value="ECO:0007669"/>
    <property type="project" value="TreeGrafter"/>
</dbReference>
<dbReference type="GO" id="GO:0071035">
    <property type="term" value="P:nuclear polyadenylation-dependent rRNA catabolic process"/>
    <property type="evidence" value="ECO:0007669"/>
    <property type="project" value="TreeGrafter"/>
</dbReference>
<evidence type="ECO:0008006" key="2">
    <source>
        <dbReference type="Google" id="ProtNLM"/>
    </source>
</evidence>
<evidence type="ECO:0000313" key="1">
    <source>
        <dbReference type="EMBL" id="SPD03754.1"/>
    </source>
</evidence>
<reference evidence="1" key="1">
    <citation type="submission" date="2018-02" db="EMBL/GenBank/DDBJ databases">
        <authorList>
            <person name="Cohen D.B."/>
            <person name="Kent A.D."/>
        </authorList>
    </citation>
    <scope>NUCLEOTIDE SEQUENCE</scope>
</reference>
<sequence length="195" mass="21806">MREILLSLNQTQKIRLNRALEKLESLSSKVNSNASVVIADSIPVNHEDGVLKGHGTLDLNGEVVATLCGVVERVNKLVYICALRARYKPEVGDIIVGRVSEPMRHVSLQYLLKTVVLLKFHLAFVLFRFRFVPKWLRWLSETLTPSASSSSLLCHLKSTRAVKDPAPSLPDSISGNDRVSDHTSLWRSMATFTRT</sequence>
<dbReference type="GO" id="GO:0000177">
    <property type="term" value="C:cytoplasmic exosome (RNase complex)"/>
    <property type="evidence" value="ECO:0007669"/>
    <property type="project" value="TreeGrafter"/>
</dbReference>
<dbReference type="GO" id="GO:0071034">
    <property type="term" value="P:CUT catabolic process"/>
    <property type="evidence" value="ECO:0007669"/>
    <property type="project" value="TreeGrafter"/>
</dbReference>
<dbReference type="SUPFAM" id="SSF110324">
    <property type="entry name" value="Ribosomal L27 protein-like"/>
    <property type="match status" value="1"/>
</dbReference>
<dbReference type="GO" id="GO:0000176">
    <property type="term" value="C:nuclear exosome (RNase complex)"/>
    <property type="evidence" value="ECO:0007669"/>
    <property type="project" value="TreeGrafter"/>
</dbReference>
<proteinExistence type="predicted"/>
<dbReference type="Gene3D" id="2.40.50.100">
    <property type="match status" value="1"/>
</dbReference>